<evidence type="ECO:0000256" key="2">
    <source>
        <dbReference type="ARBA" id="ARBA00022729"/>
    </source>
</evidence>
<feature type="signal peptide" evidence="9">
    <location>
        <begin position="1"/>
        <end position="32"/>
    </location>
</feature>
<comment type="caution">
    <text evidence="12">The sequence shown here is derived from an EMBL/GenBank/DDBJ whole genome shotgun (WGS) entry which is preliminary data.</text>
</comment>
<accession>A0ABW6ZM57</accession>
<feature type="compositionally biased region" description="Basic and acidic residues" evidence="8">
    <location>
        <begin position="511"/>
        <end position="521"/>
    </location>
</feature>
<feature type="compositionally biased region" description="Low complexity" evidence="8">
    <location>
        <begin position="45"/>
        <end position="70"/>
    </location>
</feature>
<dbReference type="InterPro" id="IPR001967">
    <property type="entry name" value="Peptidase_S11_N"/>
</dbReference>
<evidence type="ECO:0000256" key="6">
    <source>
        <dbReference type="ARBA" id="ARBA00023316"/>
    </source>
</evidence>
<protein>
    <submittedName>
        <fullName evidence="12">D-alanyl-D-alanine carboxypeptidase</fullName>
    </submittedName>
</protein>
<dbReference type="Pfam" id="PF05036">
    <property type="entry name" value="SPOR"/>
    <property type="match status" value="1"/>
</dbReference>
<feature type="region of interest" description="Disordered" evidence="8">
    <location>
        <begin position="566"/>
        <end position="597"/>
    </location>
</feature>
<evidence type="ECO:0000256" key="8">
    <source>
        <dbReference type="SAM" id="MobiDB-lite"/>
    </source>
</evidence>
<evidence type="ECO:0000256" key="5">
    <source>
        <dbReference type="ARBA" id="ARBA00022984"/>
    </source>
</evidence>
<dbReference type="GO" id="GO:0004180">
    <property type="term" value="F:carboxypeptidase activity"/>
    <property type="evidence" value="ECO:0007669"/>
    <property type="project" value="UniProtKB-KW"/>
</dbReference>
<dbReference type="SUPFAM" id="SSF56601">
    <property type="entry name" value="beta-lactamase/transpeptidase-like"/>
    <property type="match status" value="1"/>
</dbReference>
<comment type="similarity">
    <text evidence="1 7">Belongs to the peptidase S11 family.</text>
</comment>
<feature type="region of interest" description="Disordered" evidence="8">
    <location>
        <begin position="33"/>
        <end position="73"/>
    </location>
</feature>
<evidence type="ECO:0000256" key="9">
    <source>
        <dbReference type="SAM" id="SignalP"/>
    </source>
</evidence>
<evidence type="ECO:0000256" key="1">
    <source>
        <dbReference type="ARBA" id="ARBA00007164"/>
    </source>
</evidence>
<dbReference type="Proteomes" id="UP001604043">
    <property type="component" value="Unassembled WGS sequence"/>
</dbReference>
<dbReference type="EMBL" id="JBAFUR010000007">
    <property type="protein sequence ID" value="MFG1254887.1"/>
    <property type="molecule type" value="Genomic_DNA"/>
</dbReference>
<dbReference type="Pfam" id="PF00768">
    <property type="entry name" value="Peptidase_S11"/>
    <property type="match status" value="1"/>
</dbReference>
<name>A0ABW6ZM57_9HYPH</name>
<keyword evidence="12" id="KW-0645">Protease</keyword>
<dbReference type="PANTHER" id="PTHR21581:SF6">
    <property type="entry name" value="TRAFFICKING PROTEIN PARTICLE COMPLEX SUBUNIT 12"/>
    <property type="match status" value="1"/>
</dbReference>
<keyword evidence="12" id="KW-0121">Carboxypeptidase</keyword>
<evidence type="ECO:0000256" key="4">
    <source>
        <dbReference type="ARBA" id="ARBA00022960"/>
    </source>
</evidence>
<sequence>MRYARGGLPHCSKALALAVLAAFSLTATVADAKPRKKTQVERSAKSSSKSASKSASKSKPSSNTKTAAAADPDGGRWRYGSAAIIVDGNTGKVLYEENSDALRHPASVTKIMTLYLLFEQLEAGNLRLDSKLEVSAKAASQQPSKLGMKPGQSIEVEDAIKAIVTRSANDVAVVIAENLAGSESAFAEAMTEKAHALGMSRTVYRNASGLPNVNQVTTARDLSILGRAIQERFPKQYKYFATRTFYYRGQAIGNHNRLLGRIDGVDGIKTGYTNASGYNLVTSVKRDGRYLVGVVLGGSSGGSRDARMTSLISQNLPTAYAGGRIAPKITEVADNAFSISKPGTFNAPMPIVAARDDVQPHAVAPLPKPAVVEANAEPTTTASISAKPAARTANQTVAAAAPSAPLPQVKPGSAEPIKPVAVKTVAIQKPIAANVAAAPAAAPAPVQVASNTQFTSAPSGVLGYLGPSRLAQSPAAAAATAAAEGRAHAKPQQVAARTDVPSPASPPSGKDNSRLGAHDAAAEQAMRAARIAAMEPDDPYARALRAAREGVVDNRANPQAVQQAAKPVRTASLAPVAEPQPAPAAAPSQRSHVPASAKTGWSIQIGAFDAERAARTKLDAARTRVKSALAGADPYTEKVTKGSTELYRARFAGFDEKSAKEACRLLKRNDFDCMPIRN</sequence>
<evidence type="ECO:0000259" key="11">
    <source>
        <dbReference type="Pfam" id="PF05036"/>
    </source>
</evidence>
<keyword evidence="5" id="KW-0573">Peptidoglycan synthesis</keyword>
<reference evidence="12 13" key="1">
    <citation type="submission" date="2024-02" db="EMBL/GenBank/DDBJ databases">
        <title>Expansion and revision of Xanthobacter and proposal of Roseixanthobacter gen. nov.</title>
        <authorList>
            <person name="Soltysiak M.P.M."/>
            <person name="Jalihal A."/>
            <person name="Ory A."/>
            <person name="Chrisophersen C."/>
            <person name="Lee A.D."/>
            <person name="Boulton J."/>
            <person name="Springer M."/>
        </authorList>
    </citation>
    <scope>NUCLEOTIDE SEQUENCE [LARGE SCALE GENOMIC DNA]</scope>
    <source>
        <strain evidence="12 13">CB5</strain>
    </source>
</reference>
<dbReference type="InterPro" id="IPR036680">
    <property type="entry name" value="SPOR-like_sf"/>
</dbReference>
<gene>
    <name evidence="12" type="ORF">V5F30_21950</name>
</gene>
<dbReference type="RefSeq" id="WP_394008648.1">
    <property type="nucleotide sequence ID" value="NZ_JBAFUR010000007.1"/>
</dbReference>
<keyword evidence="2 9" id="KW-0732">Signal</keyword>
<keyword evidence="3" id="KW-0378">Hydrolase</keyword>
<feature type="region of interest" description="Disordered" evidence="8">
    <location>
        <begin position="481"/>
        <end position="523"/>
    </location>
</feature>
<evidence type="ECO:0000256" key="7">
    <source>
        <dbReference type="RuleBase" id="RU004016"/>
    </source>
</evidence>
<feature type="domain" description="SPOR" evidence="11">
    <location>
        <begin position="598"/>
        <end position="676"/>
    </location>
</feature>
<dbReference type="Gene3D" id="3.30.70.1070">
    <property type="entry name" value="Sporulation related repeat"/>
    <property type="match status" value="1"/>
</dbReference>
<dbReference type="Gene3D" id="3.40.710.10">
    <property type="entry name" value="DD-peptidase/beta-lactamase superfamily"/>
    <property type="match status" value="1"/>
</dbReference>
<dbReference type="InterPro" id="IPR007730">
    <property type="entry name" value="SPOR-like_dom"/>
</dbReference>
<evidence type="ECO:0000259" key="10">
    <source>
        <dbReference type="Pfam" id="PF00768"/>
    </source>
</evidence>
<feature type="domain" description="Peptidase S11 D-alanyl-D-alanine carboxypeptidase A N-terminal" evidence="10">
    <location>
        <begin position="81"/>
        <end position="299"/>
    </location>
</feature>
<dbReference type="PANTHER" id="PTHR21581">
    <property type="entry name" value="D-ALANYL-D-ALANINE CARBOXYPEPTIDASE"/>
    <property type="match status" value="1"/>
</dbReference>
<evidence type="ECO:0000313" key="12">
    <source>
        <dbReference type="EMBL" id="MFG1254887.1"/>
    </source>
</evidence>
<proteinExistence type="inferred from homology"/>
<dbReference type="InterPro" id="IPR018044">
    <property type="entry name" value="Peptidase_S11"/>
</dbReference>
<organism evidence="12 13">
    <name type="scientific">Xanthobacter aminoxidans</name>
    <dbReference type="NCBI Taxonomy" id="186280"/>
    <lineage>
        <taxon>Bacteria</taxon>
        <taxon>Pseudomonadati</taxon>
        <taxon>Pseudomonadota</taxon>
        <taxon>Alphaproteobacteria</taxon>
        <taxon>Hyphomicrobiales</taxon>
        <taxon>Xanthobacteraceae</taxon>
        <taxon>Xanthobacter</taxon>
    </lineage>
</organism>
<keyword evidence="13" id="KW-1185">Reference proteome</keyword>
<dbReference type="PRINTS" id="PR00725">
    <property type="entry name" value="DADACBPTASE1"/>
</dbReference>
<keyword evidence="4" id="KW-0133">Cell shape</keyword>
<keyword evidence="6" id="KW-0961">Cell wall biogenesis/degradation</keyword>
<evidence type="ECO:0000256" key="3">
    <source>
        <dbReference type="ARBA" id="ARBA00022801"/>
    </source>
</evidence>
<dbReference type="InterPro" id="IPR012338">
    <property type="entry name" value="Beta-lactam/transpept-like"/>
</dbReference>
<evidence type="ECO:0000313" key="13">
    <source>
        <dbReference type="Proteomes" id="UP001604043"/>
    </source>
</evidence>
<feature type="chain" id="PRO_5045577205" evidence="9">
    <location>
        <begin position="33"/>
        <end position="678"/>
    </location>
</feature>